<comment type="caution">
    <text evidence="1">The sequence shown here is derived from an EMBL/GenBank/DDBJ whole genome shotgun (WGS) entry which is preliminary data.</text>
</comment>
<gene>
    <name evidence="1" type="ORF">EAH78_18320</name>
</gene>
<dbReference type="EMBL" id="RCZE01000008">
    <property type="protein sequence ID" value="TPG76319.1"/>
    <property type="molecule type" value="Genomic_DNA"/>
</dbReference>
<sequence length="113" mass="11435">MHNLFHDAKVAVVTADTAIDLSGFGSVLLIASAIADPAAAITFTVKEGSTTVFADAAVVPEHQLIGMPASLDGANSVVKIGYLGAKQYLFLTPSAAPDAMHVILSSSANAPVA</sequence>
<dbReference type="RefSeq" id="WP_140668758.1">
    <property type="nucleotide sequence ID" value="NZ_RCZE01000008.1"/>
</dbReference>
<organism evidence="1 2">
    <name type="scientific">Pseudomonas arsenicoxydans</name>
    <dbReference type="NCBI Taxonomy" id="702115"/>
    <lineage>
        <taxon>Bacteria</taxon>
        <taxon>Pseudomonadati</taxon>
        <taxon>Pseudomonadota</taxon>
        <taxon>Gammaproteobacteria</taxon>
        <taxon>Pseudomonadales</taxon>
        <taxon>Pseudomonadaceae</taxon>
        <taxon>Pseudomonas</taxon>
    </lineage>
</organism>
<protein>
    <submittedName>
        <fullName evidence="1">Uncharacterized protein</fullName>
    </submittedName>
</protein>
<dbReference type="AlphaFoldDB" id="A0A502HNE9"/>
<evidence type="ECO:0000313" key="2">
    <source>
        <dbReference type="Proteomes" id="UP000317933"/>
    </source>
</evidence>
<proteinExistence type="predicted"/>
<evidence type="ECO:0000313" key="1">
    <source>
        <dbReference type="EMBL" id="TPG76319.1"/>
    </source>
</evidence>
<name>A0A502HNE9_9PSED</name>
<accession>A0A502HNE9</accession>
<dbReference type="Proteomes" id="UP000317933">
    <property type="component" value="Unassembled WGS sequence"/>
</dbReference>
<reference evidence="1 2" key="1">
    <citation type="journal article" date="2019" name="Environ. Microbiol.">
        <title>Species interactions and distinct microbial communities in high Arctic permafrost affected cryosols are associated with the CH4 and CO2 gas fluxes.</title>
        <authorList>
            <person name="Altshuler I."/>
            <person name="Hamel J."/>
            <person name="Turney S."/>
            <person name="Magnuson E."/>
            <person name="Levesque R."/>
            <person name="Greer C."/>
            <person name="Whyte L.G."/>
        </authorList>
    </citation>
    <scope>NUCLEOTIDE SEQUENCE [LARGE SCALE GENOMIC DNA]</scope>
    <source>
        <strain evidence="1 2">E3</strain>
    </source>
</reference>